<accession>A0ABD0Y5Q9</accession>
<dbReference type="EMBL" id="JBFDAA010000013">
    <property type="protein sequence ID" value="KAL1122597.1"/>
    <property type="molecule type" value="Genomic_DNA"/>
</dbReference>
<feature type="transmembrane region" description="Helical" evidence="2">
    <location>
        <begin position="58"/>
        <end position="80"/>
    </location>
</feature>
<feature type="region of interest" description="Disordered" evidence="1">
    <location>
        <begin position="1"/>
        <end position="33"/>
    </location>
</feature>
<dbReference type="Proteomes" id="UP001558652">
    <property type="component" value="Unassembled WGS sequence"/>
</dbReference>
<dbReference type="AlphaFoldDB" id="A0ABD0Y5Q9"/>
<keyword evidence="2" id="KW-0472">Membrane</keyword>
<evidence type="ECO:0000256" key="2">
    <source>
        <dbReference type="SAM" id="Phobius"/>
    </source>
</evidence>
<keyword evidence="2" id="KW-1133">Transmembrane helix</keyword>
<feature type="compositionally biased region" description="Basic and acidic residues" evidence="1">
    <location>
        <begin position="1"/>
        <end position="13"/>
    </location>
</feature>
<evidence type="ECO:0000313" key="3">
    <source>
        <dbReference type="EMBL" id="KAL1122597.1"/>
    </source>
</evidence>
<name>A0ABD0Y5Q9_9HEMI</name>
<gene>
    <name evidence="3" type="ORF">AAG570_002927</name>
</gene>
<organism evidence="3 4">
    <name type="scientific">Ranatra chinensis</name>
    <dbReference type="NCBI Taxonomy" id="642074"/>
    <lineage>
        <taxon>Eukaryota</taxon>
        <taxon>Metazoa</taxon>
        <taxon>Ecdysozoa</taxon>
        <taxon>Arthropoda</taxon>
        <taxon>Hexapoda</taxon>
        <taxon>Insecta</taxon>
        <taxon>Pterygota</taxon>
        <taxon>Neoptera</taxon>
        <taxon>Paraneoptera</taxon>
        <taxon>Hemiptera</taxon>
        <taxon>Heteroptera</taxon>
        <taxon>Panheteroptera</taxon>
        <taxon>Nepomorpha</taxon>
        <taxon>Nepidae</taxon>
        <taxon>Ranatrinae</taxon>
        <taxon>Ranatra</taxon>
    </lineage>
</organism>
<sequence length="444" mass="47987">MAERRGVGVEKSVEGTGRSCSGPTGSSDSSDSVMFTVTGLHSSTIGDGSHKSSRWTRWWVIGGCLCLAVTLAFVATTVYLGTGTIEIPVRVEVPPRPAQPPPPHTYNDYPFPSVKHKTTNKATIQMVTLEEARQKDAFEEDFKVPSDDGLNILPKDSLEEMYESGWPDVKESPSRKKSEAVLPHSVWPEPSLLGEPVVVDPQNDFAAEGDFKLPGFGQRETSQRPRQAEGNGLAEKAYDRLREAIGSAGGEWANILNGSLSVTNFTSAIRSLYSEPESTQRALNDTSSLASFAMLAVDLFLLHSVQRVALADPSASETLRTDPEVVALDALFAPKHPQVQEARTADSSPVLELVDTLGSFLRAVVNMIKVYSASTSPGQRGKAAGASTLDCLWTLYCRNLDKMAKVEGPYGLLAKVNSKFTYKWELLKVQGGKGKSSILGVVVP</sequence>
<keyword evidence="4" id="KW-1185">Reference proteome</keyword>
<feature type="compositionally biased region" description="Low complexity" evidence="1">
    <location>
        <begin position="19"/>
        <end position="32"/>
    </location>
</feature>
<evidence type="ECO:0000313" key="4">
    <source>
        <dbReference type="Proteomes" id="UP001558652"/>
    </source>
</evidence>
<protein>
    <submittedName>
        <fullName evidence="3">Uncharacterized protein</fullName>
    </submittedName>
</protein>
<reference evidence="3 4" key="1">
    <citation type="submission" date="2024-07" db="EMBL/GenBank/DDBJ databases">
        <title>Chromosome-level genome assembly of the water stick insect Ranatra chinensis (Heteroptera: Nepidae).</title>
        <authorList>
            <person name="Liu X."/>
        </authorList>
    </citation>
    <scope>NUCLEOTIDE SEQUENCE [LARGE SCALE GENOMIC DNA]</scope>
    <source>
        <strain evidence="3">Cailab_2021Rc</strain>
        <tissue evidence="3">Muscle</tissue>
    </source>
</reference>
<keyword evidence="2" id="KW-0812">Transmembrane</keyword>
<evidence type="ECO:0000256" key="1">
    <source>
        <dbReference type="SAM" id="MobiDB-lite"/>
    </source>
</evidence>
<proteinExistence type="predicted"/>
<comment type="caution">
    <text evidence="3">The sequence shown here is derived from an EMBL/GenBank/DDBJ whole genome shotgun (WGS) entry which is preliminary data.</text>
</comment>